<gene>
    <name evidence="2" type="ORF">RFI_00809</name>
</gene>
<accession>X6PCJ6</accession>
<evidence type="ECO:0000313" key="2">
    <source>
        <dbReference type="EMBL" id="ETO36255.1"/>
    </source>
</evidence>
<name>X6PCJ6_RETFI</name>
<evidence type="ECO:0000256" key="1">
    <source>
        <dbReference type="SAM" id="MobiDB-lite"/>
    </source>
</evidence>
<feature type="region of interest" description="Disordered" evidence="1">
    <location>
        <begin position="1"/>
        <end position="20"/>
    </location>
</feature>
<organism evidence="2 3">
    <name type="scientific">Reticulomyxa filosa</name>
    <dbReference type="NCBI Taxonomy" id="46433"/>
    <lineage>
        <taxon>Eukaryota</taxon>
        <taxon>Sar</taxon>
        <taxon>Rhizaria</taxon>
        <taxon>Retaria</taxon>
        <taxon>Foraminifera</taxon>
        <taxon>Monothalamids</taxon>
        <taxon>Reticulomyxidae</taxon>
        <taxon>Reticulomyxa</taxon>
    </lineage>
</organism>
<keyword evidence="3" id="KW-1185">Reference proteome</keyword>
<evidence type="ECO:0000313" key="3">
    <source>
        <dbReference type="Proteomes" id="UP000023152"/>
    </source>
</evidence>
<dbReference type="EMBL" id="ASPP01000845">
    <property type="protein sequence ID" value="ETO36255.1"/>
    <property type="molecule type" value="Genomic_DNA"/>
</dbReference>
<sequence>MSHTRKATLSKLVQSTPKDSKTITFELSELQKGDGDADGGEVNTQYDPEILKYLQELMSGGDKRMSESITPSTMIHNLWTQDGSYYPPNDAHNYKDIYGLETATNINANANANANQIKYK</sequence>
<comment type="caution">
    <text evidence="2">The sequence shown here is derived from an EMBL/GenBank/DDBJ whole genome shotgun (WGS) entry which is preliminary data.</text>
</comment>
<proteinExistence type="predicted"/>
<feature type="compositionally biased region" description="Polar residues" evidence="1">
    <location>
        <begin position="11"/>
        <end position="20"/>
    </location>
</feature>
<reference evidence="2 3" key="1">
    <citation type="journal article" date="2013" name="Curr. Biol.">
        <title>The Genome of the Foraminiferan Reticulomyxa filosa.</title>
        <authorList>
            <person name="Glockner G."/>
            <person name="Hulsmann N."/>
            <person name="Schleicher M."/>
            <person name="Noegel A.A."/>
            <person name="Eichinger L."/>
            <person name="Gallinger C."/>
            <person name="Pawlowski J."/>
            <person name="Sierra R."/>
            <person name="Euteneuer U."/>
            <person name="Pillet L."/>
            <person name="Moustafa A."/>
            <person name="Platzer M."/>
            <person name="Groth M."/>
            <person name="Szafranski K."/>
            <person name="Schliwa M."/>
        </authorList>
    </citation>
    <scope>NUCLEOTIDE SEQUENCE [LARGE SCALE GENOMIC DNA]</scope>
</reference>
<protein>
    <submittedName>
        <fullName evidence="2">Uncharacterized protein</fullName>
    </submittedName>
</protein>
<dbReference type="Proteomes" id="UP000023152">
    <property type="component" value="Unassembled WGS sequence"/>
</dbReference>
<dbReference type="AlphaFoldDB" id="X6PCJ6"/>